<keyword evidence="2" id="KW-1185">Reference proteome</keyword>
<accession>A0A0L6V0F8</accession>
<dbReference type="VEuPathDB" id="FungiDB:VP01_2990g3"/>
<organism evidence="1 2">
    <name type="scientific">Puccinia sorghi</name>
    <dbReference type="NCBI Taxonomy" id="27349"/>
    <lineage>
        <taxon>Eukaryota</taxon>
        <taxon>Fungi</taxon>
        <taxon>Dikarya</taxon>
        <taxon>Basidiomycota</taxon>
        <taxon>Pucciniomycotina</taxon>
        <taxon>Pucciniomycetes</taxon>
        <taxon>Pucciniales</taxon>
        <taxon>Pucciniaceae</taxon>
        <taxon>Puccinia</taxon>
    </lineage>
</organism>
<name>A0A0L6V0F8_9BASI</name>
<proteinExistence type="predicted"/>
<dbReference type="AlphaFoldDB" id="A0A0L6V0F8"/>
<sequence length="178" mass="19976">MADAEARLVQTARAAALNDMTRNDGFCQAMLKAALDTTPQLTEDNYSFWKDKMTGLLELRGVFTALESPSMALTNNESVELKLLLISKMDTITQNNVINSENRNSAKEIWKSIKERFALSQSSNRARVFNDFLYLNFKEDAIDSFIMEVRVSIKKMVNMGCQPTGCQGRFLLATGGEK</sequence>
<evidence type="ECO:0000313" key="2">
    <source>
        <dbReference type="Proteomes" id="UP000037035"/>
    </source>
</evidence>
<protein>
    <submittedName>
        <fullName evidence="1">Uncharacterized protein</fullName>
    </submittedName>
</protein>
<dbReference type="EMBL" id="LAVV01007935">
    <property type="protein sequence ID" value="KNZ54278.1"/>
    <property type="molecule type" value="Genomic_DNA"/>
</dbReference>
<evidence type="ECO:0000313" key="1">
    <source>
        <dbReference type="EMBL" id="KNZ54278.1"/>
    </source>
</evidence>
<reference evidence="1 2" key="1">
    <citation type="submission" date="2015-08" db="EMBL/GenBank/DDBJ databases">
        <title>Next Generation Sequencing and Analysis of the Genome of Puccinia sorghi L Schw, the Causal Agent of Maize Common Rust.</title>
        <authorList>
            <person name="Rochi L."/>
            <person name="Burguener G."/>
            <person name="Darino M."/>
            <person name="Turjanski A."/>
            <person name="Kreff E."/>
            <person name="Dieguez M.J."/>
            <person name="Sacco F."/>
        </authorList>
    </citation>
    <scope>NUCLEOTIDE SEQUENCE [LARGE SCALE GENOMIC DNA]</scope>
    <source>
        <strain evidence="1 2">RO10H11247</strain>
    </source>
</reference>
<dbReference type="Proteomes" id="UP000037035">
    <property type="component" value="Unassembled WGS sequence"/>
</dbReference>
<gene>
    <name evidence="1" type="ORF">VP01_2990g3</name>
</gene>
<comment type="caution">
    <text evidence="1">The sequence shown here is derived from an EMBL/GenBank/DDBJ whole genome shotgun (WGS) entry which is preliminary data.</text>
</comment>